<dbReference type="InterPro" id="IPR003593">
    <property type="entry name" value="AAA+_ATPase"/>
</dbReference>
<dbReference type="InterPro" id="IPR027417">
    <property type="entry name" value="P-loop_NTPase"/>
</dbReference>
<dbReference type="PANTHER" id="PTHR43776">
    <property type="entry name" value="TRANSPORT ATP-BINDING PROTEIN"/>
    <property type="match status" value="1"/>
</dbReference>
<dbReference type="InterPro" id="IPR050319">
    <property type="entry name" value="ABC_transp_ATP-bind"/>
</dbReference>
<keyword evidence="2" id="KW-0813">Transport</keyword>
<dbReference type="Proteomes" id="UP000266906">
    <property type="component" value="Unassembled WGS sequence"/>
</dbReference>
<dbReference type="Pfam" id="PF08352">
    <property type="entry name" value="oligo_HPY"/>
    <property type="match status" value="1"/>
</dbReference>
<dbReference type="GO" id="GO:0016887">
    <property type="term" value="F:ATP hydrolysis activity"/>
    <property type="evidence" value="ECO:0007669"/>
    <property type="project" value="InterPro"/>
</dbReference>
<dbReference type="InterPro" id="IPR013563">
    <property type="entry name" value="Oligopep_ABC_C"/>
</dbReference>
<dbReference type="AlphaFoldDB" id="A0A3N4RS53"/>
<protein>
    <submittedName>
        <fullName evidence="6">Peptide/nickel transport system ATP-binding protein</fullName>
    </submittedName>
</protein>
<dbReference type="RefSeq" id="WP_123819341.1">
    <property type="nucleotide sequence ID" value="NZ_JBEYIY010000006.1"/>
</dbReference>
<evidence type="ECO:0000256" key="3">
    <source>
        <dbReference type="ARBA" id="ARBA00022741"/>
    </source>
</evidence>
<dbReference type="InterPro" id="IPR017871">
    <property type="entry name" value="ABC_transporter-like_CS"/>
</dbReference>
<dbReference type="NCBIfam" id="TIGR01727">
    <property type="entry name" value="oligo_HPY"/>
    <property type="match status" value="1"/>
</dbReference>
<dbReference type="FunFam" id="3.40.50.300:FF:000016">
    <property type="entry name" value="Oligopeptide ABC transporter ATP-binding component"/>
    <property type="match status" value="1"/>
</dbReference>
<dbReference type="InterPro" id="IPR003439">
    <property type="entry name" value="ABC_transporter-like_ATP-bd"/>
</dbReference>
<dbReference type="GO" id="GO:0015833">
    <property type="term" value="P:peptide transport"/>
    <property type="evidence" value="ECO:0007669"/>
    <property type="project" value="InterPro"/>
</dbReference>
<dbReference type="SMART" id="SM00382">
    <property type="entry name" value="AAA"/>
    <property type="match status" value="1"/>
</dbReference>
<comment type="caution">
    <text evidence="6">The sequence shown here is derived from an EMBL/GenBank/DDBJ whole genome shotgun (WGS) entry which is preliminary data.</text>
</comment>
<dbReference type="PROSITE" id="PS00211">
    <property type="entry name" value="ABC_TRANSPORTER_1"/>
    <property type="match status" value="1"/>
</dbReference>
<dbReference type="GO" id="GO:0055085">
    <property type="term" value="P:transmembrane transport"/>
    <property type="evidence" value="ECO:0007669"/>
    <property type="project" value="UniProtKB-ARBA"/>
</dbReference>
<dbReference type="PROSITE" id="PS50893">
    <property type="entry name" value="ABC_TRANSPORTER_2"/>
    <property type="match status" value="1"/>
</dbReference>
<dbReference type="Gene3D" id="3.40.50.300">
    <property type="entry name" value="P-loop containing nucleotide triphosphate hydrolases"/>
    <property type="match status" value="1"/>
</dbReference>
<evidence type="ECO:0000256" key="1">
    <source>
        <dbReference type="ARBA" id="ARBA00005417"/>
    </source>
</evidence>
<evidence type="ECO:0000256" key="4">
    <source>
        <dbReference type="ARBA" id="ARBA00022840"/>
    </source>
</evidence>
<evidence type="ECO:0000313" key="6">
    <source>
        <dbReference type="EMBL" id="RPE36252.1"/>
    </source>
</evidence>
<evidence type="ECO:0000313" key="7">
    <source>
        <dbReference type="Proteomes" id="UP000266906"/>
    </source>
</evidence>
<keyword evidence="3" id="KW-0547">Nucleotide-binding</keyword>
<feature type="domain" description="ABC transporter" evidence="5">
    <location>
        <begin position="23"/>
        <end position="268"/>
    </location>
</feature>
<evidence type="ECO:0000259" key="5">
    <source>
        <dbReference type="PROSITE" id="PS50893"/>
    </source>
</evidence>
<keyword evidence="4 6" id="KW-0067">ATP-binding</keyword>
<proteinExistence type="inferred from homology"/>
<keyword evidence="7" id="KW-1185">Reference proteome</keyword>
<dbReference type="GO" id="GO:0005524">
    <property type="term" value="F:ATP binding"/>
    <property type="evidence" value="ECO:0007669"/>
    <property type="project" value="UniProtKB-KW"/>
</dbReference>
<accession>A0A3N4RS53</accession>
<dbReference type="EMBL" id="RKQG01000001">
    <property type="protein sequence ID" value="RPE36252.1"/>
    <property type="molecule type" value="Genomic_DNA"/>
</dbReference>
<dbReference type="CDD" id="cd03257">
    <property type="entry name" value="ABC_NikE_OppD_transporters"/>
    <property type="match status" value="1"/>
</dbReference>
<dbReference type="SUPFAM" id="SSF52540">
    <property type="entry name" value="P-loop containing nucleoside triphosphate hydrolases"/>
    <property type="match status" value="1"/>
</dbReference>
<sequence>MTTPVLSPVLNPVPSPVLSLDGVHVRHRARSGGLFRRDAVHALTDANLTVGKGEILGLVGESGCGKSTLARVLTGLQRPTEGTVAFRGEDLWALPGHRRRREFGSSVGMVFQDASTALNPRLPVGRILRDPLDVHRRGTPAEREARVEELLDLVGLPGHVVRNLPGQLSGGQRQRVAIARALALEPEVVVADEPTSALDVSVRAQVLNLLVDLRERLGLGMVFISHDIQTVRYLADRLAVLYLGRVVEEGRAEQVAAAPAHPYTRALLSATPSLLEDTERIVLHGPVPSATNPPSGCPFRTRCWKADDACATAFPAADGDDARRWHCVHPETTPARSTS</sequence>
<dbReference type="Pfam" id="PF00005">
    <property type="entry name" value="ABC_tran"/>
    <property type="match status" value="1"/>
</dbReference>
<reference evidence="6 7" key="1">
    <citation type="submission" date="2018-11" db="EMBL/GenBank/DDBJ databases">
        <title>Sequencing the genomes of 1000 actinobacteria strains.</title>
        <authorList>
            <person name="Klenk H.-P."/>
        </authorList>
    </citation>
    <scope>NUCLEOTIDE SEQUENCE [LARGE SCALE GENOMIC DNA]</scope>
    <source>
        <strain evidence="6 7">DSM 44781</strain>
    </source>
</reference>
<gene>
    <name evidence="6" type="ORF">EDD38_4621</name>
</gene>
<evidence type="ECO:0000256" key="2">
    <source>
        <dbReference type="ARBA" id="ARBA00022448"/>
    </source>
</evidence>
<organism evidence="6 7">
    <name type="scientific">Kitasatospora cineracea</name>
    <dbReference type="NCBI Taxonomy" id="88074"/>
    <lineage>
        <taxon>Bacteria</taxon>
        <taxon>Bacillati</taxon>
        <taxon>Actinomycetota</taxon>
        <taxon>Actinomycetes</taxon>
        <taxon>Kitasatosporales</taxon>
        <taxon>Streptomycetaceae</taxon>
        <taxon>Kitasatospora</taxon>
    </lineage>
</organism>
<comment type="similarity">
    <text evidence="1">Belongs to the ABC transporter superfamily.</text>
</comment>
<dbReference type="PANTHER" id="PTHR43776:SF7">
    <property type="entry name" value="D,D-DIPEPTIDE TRANSPORT ATP-BINDING PROTEIN DDPF-RELATED"/>
    <property type="match status" value="1"/>
</dbReference>
<name>A0A3N4RS53_9ACTN</name>